<dbReference type="Proteomes" id="UP000828390">
    <property type="component" value="Unassembled WGS sequence"/>
</dbReference>
<reference evidence="2" key="1">
    <citation type="journal article" date="2019" name="bioRxiv">
        <title>The Genome of the Zebra Mussel, Dreissena polymorpha: A Resource for Invasive Species Research.</title>
        <authorList>
            <person name="McCartney M.A."/>
            <person name="Auch B."/>
            <person name="Kono T."/>
            <person name="Mallez S."/>
            <person name="Zhang Y."/>
            <person name="Obille A."/>
            <person name="Becker A."/>
            <person name="Abrahante J.E."/>
            <person name="Garbe J."/>
            <person name="Badalamenti J.P."/>
            <person name="Herman A."/>
            <person name="Mangelson H."/>
            <person name="Liachko I."/>
            <person name="Sullivan S."/>
            <person name="Sone E.D."/>
            <person name="Koren S."/>
            <person name="Silverstein K.A.T."/>
            <person name="Beckman K.B."/>
            <person name="Gohl D.M."/>
        </authorList>
    </citation>
    <scope>NUCLEOTIDE SEQUENCE</scope>
    <source>
        <strain evidence="2">Duluth1</strain>
        <tissue evidence="2">Whole animal</tissue>
    </source>
</reference>
<dbReference type="CDD" id="cd22744">
    <property type="entry name" value="OTU"/>
    <property type="match status" value="1"/>
</dbReference>
<dbReference type="GO" id="GO:0004843">
    <property type="term" value="F:cysteine-type deubiquitinase activity"/>
    <property type="evidence" value="ECO:0007669"/>
    <property type="project" value="TreeGrafter"/>
</dbReference>
<evidence type="ECO:0000313" key="3">
    <source>
        <dbReference type="Proteomes" id="UP000828390"/>
    </source>
</evidence>
<dbReference type="PROSITE" id="PS50802">
    <property type="entry name" value="OTU"/>
    <property type="match status" value="1"/>
</dbReference>
<dbReference type="GO" id="GO:0016579">
    <property type="term" value="P:protein deubiquitination"/>
    <property type="evidence" value="ECO:0007669"/>
    <property type="project" value="TreeGrafter"/>
</dbReference>
<dbReference type="Pfam" id="PF02338">
    <property type="entry name" value="OTU"/>
    <property type="match status" value="1"/>
</dbReference>
<dbReference type="AlphaFoldDB" id="A0A9D4RZ97"/>
<keyword evidence="3" id="KW-1185">Reference proteome</keyword>
<gene>
    <name evidence="2" type="ORF">DPMN_010465</name>
</gene>
<sequence>MDHETREKCDTVRKDASLKLIAQTEQAVTSKIISSLGMNSNINNTHTEELERVLHQKKERKLQKARVLNFNVHNKDNSLDDFYVTKVKADGNCFYRCIALDIYGSQEKHKHIRDKIVEHMNNNIDQYSVHIDGNTSVHMTNQLYIDGRVSSWATEAEIYAVATLYSAIAQIYSVEHNAATKLTFEPTTKKSKIKHKIFLRLENQHYDFLNVKNKSHTSNITVSRTESAKFDWYNMEPIPNELETSKSNSETVESHITSSIECSSEKADEHTHLERRFRNKEVNSVHTDLSSTVVNLSSRF</sequence>
<comment type="caution">
    <text evidence="2">The sequence shown here is derived from an EMBL/GenBank/DDBJ whole genome shotgun (WGS) entry which is preliminary data.</text>
</comment>
<dbReference type="InterPro" id="IPR038765">
    <property type="entry name" value="Papain-like_cys_pep_sf"/>
</dbReference>
<dbReference type="SUPFAM" id="SSF54001">
    <property type="entry name" value="Cysteine proteinases"/>
    <property type="match status" value="1"/>
</dbReference>
<dbReference type="InterPro" id="IPR003323">
    <property type="entry name" value="OTU_dom"/>
</dbReference>
<organism evidence="2 3">
    <name type="scientific">Dreissena polymorpha</name>
    <name type="common">Zebra mussel</name>
    <name type="synonym">Mytilus polymorpha</name>
    <dbReference type="NCBI Taxonomy" id="45954"/>
    <lineage>
        <taxon>Eukaryota</taxon>
        <taxon>Metazoa</taxon>
        <taxon>Spiralia</taxon>
        <taxon>Lophotrochozoa</taxon>
        <taxon>Mollusca</taxon>
        <taxon>Bivalvia</taxon>
        <taxon>Autobranchia</taxon>
        <taxon>Heteroconchia</taxon>
        <taxon>Euheterodonta</taxon>
        <taxon>Imparidentia</taxon>
        <taxon>Neoheterodontei</taxon>
        <taxon>Myida</taxon>
        <taxon>Dreissenoidea</taxon>
        <taxon>Dreissenidae</taxon>
        <taxon>Dreissena</taxon>
    </lineage>
</organism>
<dbReference type="PANTHER" id="PTHR12419">
    <property type="entry name" value="OTU DOMAIN CONTAINING PROTEIN"/>
    <property type="match status" value="1"/>
</dbReference>
<proteinExistence type="predicted"/>
<reference evidence="2" key="2">
    <citation type="submission" date="2020-11" db="EMBL/GenBank/DDBJ databases">
        <authorList>
            <person name="McCartney M.A."/>
            <person name="Auch B."/>
            <person name="Kono T."/>
            <person name="Mallez S."/>
            <person name="Becker A."/>
            <person name="Gohl D.M."/>
            <person name="Silverstein K.A.T."/>
            <person name="Koren S."/>
            <person name="Bechman K.B."/>
            <person name="Herman A."/>
            <person name="Abrahante J.E."/>
            <person name="Garbe J."/>
        </authorList>
    </citation>
    <scope>NUCLEOTIDE SEQUENCE</scope>
    <source>
        <strain evidence="2">Duluth1</strain>
        <tissue evidence="2">Whole animal</tissue>
    </source>
</reference>
<dbReference type="InterPro" id="IPR050704">
    <property type="entry name" value="Peptidase_C85-like"/>
</dbReference>
<feature type="domain" description="OTU" evidence="1">
    <location>
        <begin position="82"/>
        <end position="212"/>
    </location>
</feature>
<dbReference type="Gene3D" id="3.90.70.80">
    <property type="match status" value="1"/>
</dbReference>
<accession>A0A9D4RZ97</accession>
<dbReference type="EMBL" id="JAIWYP010000001">
    <property type="protein sequence ID" value="KAH3886456.1"/>
    <property type="molecule type" value="Genomic_DNA"/>
</dbReference>
<evidence type="ECO:0000313" key="2">
    <source>
        <dbReference type="EMBL" id="KAH3886456.1"/>
    </source>
</evidence>
<name>A0A9D4RZ97_DREPO</name>
<protein>
    <recommendedName>
        <fullName evidence="1">OTU domain-containing protein</fullName>
    </recommendedName>
</protein>
<evidence type="ECO:0000259" key="1">
    <source>
        <dbReference type="PROSITE" id="PS50802"/>
    </source>
</evidence>